<dbReference type="STRING" id="1122214.Mame_01088"/>
<gene>
    <name evidence="6" type="primary">gbpR_3</name>
    <name evidence="6" type="ORF">Mame_01088</name>
</gene>
<dbReference type="SUPFAM" id="SSF46785">
    <property type="entry name" value="Winged helix' DNA-binding domain"/>
    <property type="match status" value="1"/>
</dbReference>
<dbReference type="GO" id="GO:0005829">
    <property type="term" value="C:cytosol"/>
    <property type="evidence" value="ECO:0007669"/>
    <property type="project" value="TreeGrafter"/>
</dbReference>
<keyword evidence="2" id="KW-0805">Transcription regulation</keyword>
<dbReference type="eggNOG" id="COG0583">
    <property type="taxonomic scope" value="Bacteria"/>
</dbReference>
<dbReference type="Pfam" id="PF03466">
    <property type="entry name" value="LysR_substrate"/>
    <property type="match status" value="1"/>
</dbReference>
<reference evidence="6 7" key="1">
    <citation type="submission" date="2017-03" db="EMBL/GenBank/DDBJ databases">
        <title>Foreign affairs: Plasmid Transfer between Roseobacters and Rhizobia.</title>
        <authorList>
            <person name="Bartling P."/>
            <person name="Bunk B."/>
            <person name="Overmann J."/>
            <person name="Brinkmann H."/>
            <person name="Petersen J."/>
        </authorList>
    </citation>
    <scope>NUCLEOTIDE SEQUENCE [LARGE SCALE GENOMIC DNA]</scope>
    <source>
        <strain evidence="6 7">MACL11</strain>
    </source>
</reference>
<dbReference type="GO" id="GO:0003700">
    <property type="term" value="F:DNA-binding transcription factor activity"/>
    <property type="evidence" value="ECO:0007669"/>
    <property type="project" value="InterPro"/>
</dbReference>
<evidence type="ECO:0000313" key="7">
    <source>
        <dbReference type="Proteomes" id="UP000191135"/>
    </source>
</evidence>
<dbReference type="RefSeq" id="WP_018064759.1">
    <property type="nucleotide sequence ID" value="NZ_AQWH01000009.1"/>
</dbReference>
<accession>A0A1U9YYE4</accession>
<dbReference type="Gene3D" id="1.10.10.10">
    <property type="entry name" value="Winged helix-like DNA-binding domain superfamily/Winged helix DNA-binding domain"/>
    <property type="match status" value="1"/>
</dbReference>
<dbReference type="Pfam" id="PF00126">
    <property type="entry name" value="HTH_1"/>
    <property type="match status" value="1"/>
</dbReference>
<evidence type="ECO:0000256" key="2">
    <source>
        <dbReference type="ARBA" id="ARBA00023015"/>
    </source>
</evidence>
<feature type="domain" description="HTH lysR-type" evidence="5">
    <location>
        <begin position="21"/>
        <end position="78"/>
    </location>
</feature>
<dbReference type="InterPro" id="IPR036390">
    <property type="entry name" value="WH_DNA-bd_sf"/>
</dbReference>
<name>A0A1U9YYE4_9HYPH</name>
<evidence type="ECO:0000259" key="5">
    <source>
        <dbReference type="PROSITE" id="PS50931"/>
    </source>
</evidence>
<proteinExistence type="inferred from homology"/>
<dbReference type="SUPFAM" id="SSF53850">
    <property type="entry name" value="Periplasmic binding protein-like II"/>
    <property type="match status" value="1"/>
</dbReference>
<evidence type="ECO:0000256" key="4">
    <source>
        <dbReference type="ARBA" id="ARBA00023163"/>
    </source>
</evidence>
<dbReference type="AlphaFoldDB" id="A0A1U9YYE4"/>
<keyword evidence="3" id="KW-0238">DNA-binding</keyword>
<keyword evidence="4" id="KW-0804">Transcription</keyword>
<protein>
    <submittedName>
        <fullName evidence="6">Galactose-binding protein regulator</fullName>
    </submittedName>
</protein>
<dbReference type="GO" id="GO:0003677">
    <property type="term" value="F:DNA binding"/>
    <property type="evidence" value="ECO:0007669"/>
    <property type="project" value="UniProtKB-KW"/>
</dbReference>
<dbReference type="PANTHER" id="PTHR30419:SF8">
    <property type="entry name" value="NITROGEN ASSIMILATION TRANSCRIPTIONAL ACTIVATOR-RELATED"/>
    <property type="match status" value="1"/>
</dbReference>
<dbReference type="PROSITE" id="PS50931">
    <property type="entry name" value="HTH_LYSR"/>
    <property type="match status" value="1"/>
</dbReference>
<dbReference type="KEGG" id="mmed:Mame_01088"/>
<dbReference type="PRINTS" id="PR00039">
    <property type="entry name" value="HTHLYSR"/>
</dbReference>
<dbReference type="InterPro" id="IPR050950">
    <property type="entry name" value="HTH-type_LysR_regulators"/>
</dbReference>
<dbReference type="Gene3D" id="3.40.190.290">
    <property type="match status" value="1"/>
</dbReference>
<dbReference type="InterPro" id="IPR036388">
    <property type="entry name" value="WH-like_DNA-bd_sf"/>
</dbReference>
<dbReference type="Proteomes" id="UP000191135">
    <property type="component" value="Chromosome"/>
</dbReference>
<comment type="similarity">
    <text evidence="1">Belongs to the LysR transcriptional regulatory family.</text>
</comment>
<dbReference type="EMBL" id="CP020330">
    <property type="protein sequence ID" value="AQZ50459.1"/>
    <property type="molecule type" value="Genomic_DNA"/>
</dbReference>
<dbReference type="OrthoDB" id="7809623at2"/>
<evidence type="ECO:0000256" key="3">
    <source>
        <dbReference type="ARBA" id="ARBA00023125"/>
    </source>
</evidence>
<keyword evidence="7" id="KW-1185">Reference proteome</keyword>
<sequence length="337" mass="36939">MDMTSDGDRYSGQDEFIRRGLRFSQMRLIALLDRKGQISSAAAQLGMTQSAASRLLSELEHTVGAKLYERHGRGVELTEAGQAMAEQALVILNQLDYAHREIAQIVEGARGLVRMGAVTGPSLQLIMPVIRQLRRDFPEIEVSVQVDTSDKLAEALFSHAVDFYIGRLPEDMDAKSVTMRPLGVEPVTMIAGVHHPLSGRETISIGECLDYDWVMQPVGTPLRRSVEAHLMANGFQLPRHVLVTTSPLLSLAMIAETDAVTPVARPVADFFHAGGKLGAAICQLPVREAIDVSAYSIIQRVSALQPPPVKRVLALIEREIALHPDQFPESGGRRLQN</sequence>
<evidence type="ECO:0000313" key="6">
    <source>
        <dbReference type="EMBL" id="AQZ50459.1"/>
    </source>
</evidence>
<dbReference type="InterPro" id="IPR000847">
    <property type="entry name" value="LysR_HTH_N"/>
</dbReference>
<dbReference type="PANTHER" id="PTHR30419">
    <property type="entry name" value="HTH-TYPE TRANSCRIPTIONAL REGULATOR YBHD"/>
    <property type="match status" value="1"/>
</dbReference>
<organism evidence="6 7">
    <name type="scientific">Martelella mediterranea DSM 17316</name>
    <dbReference type="NCBI Taxonomy" id="1122214"/>
    <lineage>
        <taxon>Bacteria</taxon>
        <taxon>Pseudomonadati</taxon>
        <taxon>Pseudomonadota</taxon>
        <taxon>Alphaproteobacteria</taxon>
        <taxon>Hyphomicrobiales</taxon>
        <taxon>Aurantimonadaceae</taxon>
        <taxon>Martelella</taxon>
    </lineage>
</organism>
<dbReference type="InterPro" id="IPR005119">
    <property type="entry name" value="LysR_subst-bd"/>
</dbReference>
<evidence type="ECO:0000256" key="1">
    <source>
        <dbReference type="ARBA" id="ARBA00009437"/>
    </source>
</evidence>